<dbReference type="EMBL" id="BGZK01004715">
    <property type="protein sequence ID" value="GBP10489.1"/>
    <property type="molecule type" value="Genomic_DNA"/>
</dbReference>
<gene>
    <name evidence="1" type="ORF">EVAR_102447_1</name>
</gene>
<comment type="caution">
    <text evidence="1">The sequence shown here is derived from an EMBL/GenBank/DDBJ whole genome shotgun (WGS) entry which is preliminary data.</text>
</comment>
<evidence type="ECO:0000313" key="1">
    <source>
        <dbReference type="EMBL" id="GBP10489.1"/>
    </source>
</evidence>
<name>A0A4C1T7J4_EUMVA</name>
<dbReference type="Proteomes" id="UP000299102">
    <property type="component" value="Unassembled WGS sequence"/>
</dbReference>
<evidence type="ECO:0000313" key="2">
    <source>
        <dbReference type="Proteomes" id="UP000299102"/>
    </source>
</evidence>
<sequence>MTKFPDISNRSMIFSNIVDSPERLVLKIPSDIVEHYTRSRRLCGGRAAGAAARHPRERWRRAVLATKIEIHNEVHRDIRDIISVESRGSLETVVDEDQNINFPSEFMISLDVPVTSLLAST</sequence>
<organism evidence="1 2">
    <name type="scientific">Eumeta variegata</name>
    <name type="common">Bagworm moth</name>
    <name type="synonym">Eumeta japonica</name>
    <dbReference type="NCBI Taxonomy" id="151549"/>
    <lineage>
        <taxon>Eukaryota</taxon>
        <taxon>Metazoa</taxon>
        <taxon>Ecdysozoa</taxon>
        <taxon>Arthropoda</taxon>
        <taxon>Hexapoda</taxon>
        <taxon>Insecta</taxon>
        <taxon>Pterygota</taxon>
        <taxon>Neoptera</taxon>
        <taxon>Endopterygota</taxon>
        <taxon>Lepidoptera</taxon>
        <taxon>Glossata</taxon>
        <taxon>Ditrysia</taxon>
        <taxon>Tineoidea</taxon>
        <taxon>Psychidae</taxon>
        <taxon>Oiketicinae</taxon>
        <taxon>Eumeta</taxon>
    </lineage>
</organism>
<keyword evidence="2" id="KW-1185">Reference proteome</keyword>
<reference evidence="1 2" key="1">
    <citation type="journal article" date="2019" name="Commun. Biol.">
        <title>The bagworm genome reveals a unique fibroin gene that provides high tensile strength.</title>
        <authorList>
            <person name="Kono N."/>
            <person name="Nakamura H."/>
            <person name="Ohtoshi R."/>
            <person name="Tomita M."/>
            <person name="Numata K."/>
            <person name="Arakawa K."/>
        </authorList>
    </citation>
    <scope>NUCLEOTIDE SEQUENCE [LARGE SCALE GENOMIC DNA]</scope>
</reference>
<protein>
    <submittedName>
        <fullName evidence="1">Uncharacterized protein</fullName>
    </submittedName>
</protein>
<accession>A0A4C1T7J4</accession>
<proteinExistence type="predicted"/>
<dbReference type="AlphaFoldDB" id="A0A4C1T7J4"/>